<organism evidence="2">
    <name type="scientific">Tanacetum cinerariifolium</name>
    <name type="common">Dalmatian daisy</name>
    <name type="synonym">Chrysanthemum cinerariifolium</name>
    <dbReference type="NCBI Taxonomy" id="118510"/>
    <lineage>
        <taxon>Eukaryota</taxon>
        <taxon>Viridiplantae</taxon>
        <taxon>Streptophyta</taxon>
        <taxon>Embryophyta</taxon>
        <taxon>Tracheophyta</taxon>
        <taxon>Spermatophyta</taxon>
        <taxon>Magnoliopsida</taxon>
        <taxon>eudicotyledons</taxon>
        <taxon>Gunneridae</taxon>
        <taxon>Pentapetalae</taxon>
        <taxon>asterids</taxon>
        <taxon>campanulids</taxon>
        <taxon>Asterales</taxon>
        <taxon>Asteraceae</taxon>
        <taxon>Asteroideae</taxon>
        <taxon>Anthemideae</taxon>
        <taxon>Anthemidinae</taxon>
        <taxon>Tanacetum</taxon>
    </lineage>
</organism>
<dbReference type="EMBL" id="BKCJ010212841">
    <property type="protein sequence ID" value="GEY82068.1"/>
    <property type="molecule type" value="Genomic_DNA"/>
</dbReference>
<keyword evidence="1" id="KW-0175">Coiled coil</keyword>
<protein>
    <recommendedName>
        <fullName evidence="3">Transposase (Putative), gypsy type</fullName>
    </recommendedName>
</protein>
<dbReference type="AlphaFoldDB" id="A0A699HVL6"/>
<accession>A0A699HVL6</accession>
<reference evidence="2" key="1">
    <citation type="journal article" date="2019" name="Sci. Rep.">
        <title>Draft genome of Tanacetum cinerariifolium, the natural source of mosquito coil.</title>
        <authorList>
            <person name="Yamashiro T."/>
            <person name="Shiraishi A."/>
            <person name="Satake H."/>
            <person name="Nakayama K."/>
        </authorList>
    </citation>
    <scope>NUCLEOTIDE SEQUENCE</scope>
</reference>
<evidence type="ECO:0008006" key="3">
    <source>
        <dbReference type="Google" id="ProtNLM"/>
    </source>
</evidence>
<feature type="coiled-coil region" evidence="1">
    <location>
        <begin position="377"/>
        <end position="411"/>
    </location>
</feature>
<sequence>PLRSSFNILVILGYLDNNFQHNSPPPQSTFESIKQLANQPPSVPDVIDMEPPLPLHLQPLTQPMWSLPNSFVATVHHRRGQRWMSFSKRPGKNTFQCYTKPLDSLKNWNNRFFWVDERVFPTVPDWRTSAPKDEMPAENTYSPEAVMVLNTHRTPIQKQPEALLCLVVLSDIDLFNLIRAPNPTKVKTGTHPCDAHEVPLLTVTGNGMEDQGQKAVALEVPPPENVMTTGVAPKAGQAEGIAATGPRSTIGGKSLAAMRLGMGSTCPVPTSWDTPVDVSDPDPLSFADPSSKGAAVAGDLESKNTSFTSMVRSPESIYRSEWGVTNGCLLDAPEACQDLVDHIAPPEYFSELRHLHNNDFLKQYNINLAWQARENEIKNLETLLESETDMKKIAEAKNTELGKELENLRALFSDLQGGAREGQLKSRGFEAYGPEAKNKYIVALHALKDLKYLMVDQLESLKDAPIDVIMASLHLESDTGDDAPP</sequence>
<evidence type="ECO:0000313" key="2">
    <source>
        <dbReference type="EMBL" id="GEY82068.1"/>
    </source>
</evidence>
<name>A0A699HVL6_TANCI</name>
<evidence type="ECO:0000256" key="1">
    <source>
        <dbReference type="SAM" id="Coils"/>
    </source>
</evidence>
<feature type="non-terminal residue" evidence="2">
    <location>
        <position position="1"/>
    </location>
</feature>
<gene>
    <name evidence="2" type="ORF">Tci_454042</name>
</gene>
<comment type="caution">
    <text evidence="2">The sequence shown here is derived from an EMBL/GenBank/DDBJ whole genome shotgun (WGS) entry which is preliminary data.</text>
</comment>
<proteinExistence type="predicted"/>